<dbReference type="EMBL" id="CDHN01000002">
    <property type="protein sequence ID" value="CEJ85039.1"/>
    <property type="molecule type" value="Genomic_DNA"/>
</dbReference>
<dbReference type="HOGENOM" id="CLU_089876_1_1_1"/>
<dbReference type="Pfam" id="PF03061">
    <property type="entry name" value="4HBT"/>
    <property type="match status" value="1"/>
</dbReference>
<evidence type="ECO:0000313" key="5">
    <source>
        <dbReference type="Proteomes" id="UP000039046"/>
    </source>
</evidence>
<evidence type="ECO:0000313" key="4">
    <source>
        <dbReference type="EMBL" id="CEJ85039.1"/>
    </source>
</evidence>
<accession>A0A0A1ST89</accession>
<gene>
    <name evidence="4" type="ORF">VHEMI03653</name>
</gene>
<comment type="similarity">
    <text evidence="1">Belongs to the thioesterase PaaI family.</text>
</comment>
<dbReference type="Gene3D" id="3.10.129.10">
    <property type="entry name" value="Hotdog Thioesterase"/>
    <property type="match status" value="1"/>
</dbReference>
<evidence type="ECO:0000256" key="1">
    <source>
        <dbReference type="ARBA" id="ARBA00008324"/>
    </source>
</evidence>
<sequence length="170" mass="18790">MVMDRDTLENGTPVEKITSWLNLGKNDDGHFTVGDWTAPLVPFIKVVSASAEMPHPHVVFSYTVQPDHCNRMNSLHGGCAASLFDWCTTLPLALICKPGFWMYMGVSRTLNVTYMRPAKSGEEVLIECEIIQVGKNLATLRGVMRRKSDGQILSVCEHGKVSTDPPVSKI</sequence>
<dbReference type="CDD" id="cd03443">
    <property type="entry name" value="PaaI_thioesterase"/>
    <property type="match status" value="1"/>
</dbReference>
<name>A0A0A1ST89_9HYPO</name>
<keyword evidence="2" id="KW-0378">Hydrolase</keyword>
<dbReference type="NCBIfam" id="TIGR00369">
    <property type="entry name" value="unchar_dom_1"/>
    <property type="match status" value="1"/>
</dbReference>
<dbReference type="InterPro" id="IPR029069">
    <property type="entry name" value="HotDog_dom_sf"/>
</dbReference>
<proteinExistence type="inferred from homology"/>
<dbReference type="InterPro" id="IPR039298">
    <property type="entry name" value="ACOT13"/>
</dbReference>
<dbReference type="AlphaFoldDB" id="A0A0A1ST89"/>
<evidence type="ECO:0000259" key="3">
    <source>
        <dbReference type="Pfam" id="PF03061"/>
    </source>
</evidence>
<dbReference type="Proteomes" id="UP000039046">
    <property type="component" value="Unassembled WGS sequence"/>
</dbReference>
<reference evidence="4 5" key="1">
    <citation type="journal article" date="2015" name="Genome Announc.">
        <title>Draft Genome Sequence and Gene Annotation of the Entomopathogenic Fungus Verticillium hemipterigenum.</title>
        <authorList>
            <person name="Horn F."/>
            <person name="Habel A."/>
            <person name="Scharf D.H."/>
            <person name="Dworschak J."/>
            <person name="Brakhage A.A."/>
            <person name="Guthke R."/>
            <person name="Hertweck C."/>
            <person name="Linde J."/>
        </authorList>
    </citation>
    <scope>NUCLEOTIDE SEQUENCE [LARGE SCALE GENOMIC DNA]</scope>
</reference>
<feature type="domain" description="Thioesterase" evidence="3">
    <location>
        <begin position="73"/>
        <end position="151"/>
    </location>
</feature>
<dbReference type="STRING" id="1531966.A0A0A1ST89"/>
<dbReference type="InterPro" id="IPR003736">
    <property type="entry name" value="PAAI_dom"/>
</dbReference>
<keyword evidence="5" id="KW-1185">Reference proteome</keyword>
<dbReference type="GO" id="GO:0047617">
    <property type="term" value="F:fatty acyl-CoA hydrolase activity"/>
    <property type="evidence" value="ECO:0007669"/>
    <property type="project" value="InterPro"/>
</dbReference>
<dbReference type="OrthoDB" id="2831072at2759"/>
<protein>
    <recommendedName>
        <fullName evidence="3">Thioesterase domain-containing protein</fullName>
    </recommendedName>
</protein>
<dbReference type="SUPFAM" id="SSF54637">
    <property type="entry name" value="Thioesterase/thiol ester dehydrase-isomerase"/>
    <property type="match status" value="1"/>
</dbReference>
<dbReference type="PANTHER" id="PTHR21660">
    <property type="entry name" value="THIOESTERASE SUPERFAMILY MEMBER-RELATED"/>
    <property type="match status" value="1"/>
</dbReference>
<evidence type="ECO:0000256" key="2">
    <source>
        <dbReference type="ARBA" id="ARBA00022801"/>
    </source>
</evidence>
<organism evidence="4 5">
    <name type="scientific">[Torrubiella] hemipterigena</name>
    <dbReference type="NCBI Taxonomy" id="1531966"/>
    <lineage>
        <taxon>Eukaryota</taxon>
        <taxon>Fungi</taxon>
        <taxon>Dikarya</taxon>
        <taxon>Ascomycota</taxon>
        <taxon>Pezizomycotina</taxon>
        <taxon>Sordariomycetes</taxon>
        <taxon>Hypocreomycetidae</taxon>
        <taxon>Hypocreales</taxon>
        <taxon>Clavicipitaceae</taxon>
        <taxon>Clavicipitaceae incertae sedis</taxon>
        <taxon>'Torrubiella' clade</taxon>
    </lineage>
</organism>
<dbReference type="InterPro" id="IPR006683">
    <property type="entry name" value="Thioestr_dom"/>
</dbReference>
<dbReference type="PANTHER" id="PTHR21660:SF1">
    <property type="entry name" value="ACYL-COENZYME A THIOESTERASE 13"/>
    <property type="match status" value="1"/>
</dbReference>